<dbReference type="AlphaFoldDB" id="A0A5J5EZM2"/>
<evidence type="ECO:0000313" key="3">
    <source>
        <dbReference type="Proteomes" id="UP000326924"/>
    </source>
</evidence>
<comment type="caution">
    <text evidence="2">The sequence shown here is derived from an EMBL/GenBank/DDBJ whole genome shotgun (WGS) entry which is preliminary data.</text>
</comment>
<reference evidence="2 3" key="1">
    <citation type="submission" date="2019-09" db="EMBL/GenBank/DDBJ databases">
        <title>Draft genome of the ectomycorrhizal ascomycete Sphaerosporella brunnea.</title>
        <authorList>
            <consortium name="DOE Joint Genome Institute"/>
            <person name="Benucci G.M."/>
            <person name="Marozzi G."/>
            <person name="Antonielli L."/>
            <person name="Sanchez S."/>
            <person name="Marco P."/>
            <person name="Wang X."/>
            <person name="Falini L.B."/>
            <person name="Barry K."/>
            <person name="Haridas S."/>
            <person name="Lipzen A."/>
            <person name="Labutti K."/>
            <person name="Grigoriev I.V."/>
            <person name="Murat C."/>
            <person name="Martin F."/>
            <person name="Albertini E."/>
            <person name="Donnini D."/>
            <person name="Bonito G."/>
        </authorList>
    </citation>
    <scope>NUCLEOTIDE SEQUENCE [LARGE SCALE GENOMIC DNA]</scope>
    <source>
        <strain evidence="2 3">Sb_GMNB300</strain>
    </source>
</reference>
<evidence type="ECO:0000256" key="1">
    <source>
        <dbReference type="SAM" id="MobiDB-lite"/>
    </source>
</evidence>
<name>A0A5J5EZM2_9PEZI</name>
<protein>
    <submittedName>
        <fullName evidence="2">Uncharacterized protein</fullName>
    </submittedName>
</protein>
<accession>A0A5J5EZM2</accession>
<dbReference type="Proteomes" id="UP000326924">
    <property type="component" value="Unassembled WGS sequence"/>
</dbReference>
<sequence>MQTAVWLAGSKEGLSAAWRYQTGDHAVWLLSPFQLLIRSSPPNYVWFANVKQSRPRNRTTVREIYVIAASSPLPSLFFSPAYRPPAFGVPDSAGLVPVRLAFLQSVIAPGHLVIRSTWELRLRLHSYFSPSIQSSTHLASARYTSKLGHGIDPAGGNSGMNKGQCKRLSNSTPQYSDRRASQAFNKRSLAHPWWIGEAGYG</sequence>
<gene>
    <name evidence="2" type="ORF">FN846DRAFT_943957</name>
</gene>
<proteinExistence type="predicted"/>
<dbReference type="InParanoid" id="A0A5J5EZM2"/>
<dbReference type="EMBL" id="VXIS01000063">
    <property type="protein sequence ID" value="KAA8908920.1"/>
    <property type="molecule type" value="Genomic_DNA"/>
</dbReference>
<feature type="region of interest" description="Disordered" evidence="1">
    <location>
        <begin position="150"/>
        <end position="180"/>
    </location>
</feature>
<keyword evidence="3" id="KW-1185">Reference proteome</keyword>
<organism evidence="2 3">
    <name type="scientific">Sphaerosporella brunnea</name>
    <dbReference type="NCBI Taxonomy" id="1250544"/>
    <lineage>
        <taxon>Eukaryota</taxon>
        <taxon>Fungi</taxon>
        <taxon>Dikarya</taxon>
        <taxon>Ascomycota</taxon>
        <taxon>Pezizomycotina</taxon>
        <taxon>Pezizomycetes</taxon>
        <taxon>Pezizales</taxon>
        <taxon>Pyronemataceae</taxon>
        <taxon>Sphaerosporella</taxon>
    </lineage>
</organism>
<evidence type="ECO:0000313" key="2">
    <source>
        <dbReference type="EMBL" id="KAA8908920.1"/>
    </source>
</evidence>